<comment type="caution">
    <text evidence="3">The sequence shown here is derived from an EMBL/GenBank/DDBJ whole genome shotgun (WGS) entry which is preliminary data.</text>
</comment>
<dbReference type="RefSeq" id="WP_276304218.1">
    <property type="nucleotide sequence ID" value="NZ_CP119992.1"/>
</dbReference>
<proteinExistence type="predicted"/>
<dbReference type="Pfam" id="PF17863">
    <property type="entry name" value="AAA_lid_2"/>
    <property type="match status" value="1"/>
</dbReference>
<dbReference type="InterPro" id="IPR050764">
    <property type="entry name" value="CbbQ/NirQ/NorQ/GpvN"/>
</dbReference>
<dbReference type="PANTHER" id="PTHR42759:SF1">
    <property type="entry name" value="MAGNESIUM-CHELATASE SUBUNIT CHLD"/>
    <property type="match status" value="1"/>
</dbReference>
<dbReference type="PANTHER" id="PTHR42759">
    <property type="entry name" value="MOXR FAMILY PROTEIN"/>
    <property type="match status" value="1"/>
</dbReference>
<dbReference type="InterPro" id="IPR011703">
    <property type="entry name" value="ATPase_AAA-3"/>
</dbReference>
<dbReference type="Gene3D" id="1.10.8.80">
    <property type="entry name" value="Magnesium chelatase subunit I, C-Terminal domain"/>
    <property type="match status" value="1"/>
</dbReference>
<dbReference type="Gene3D" id="3.40.50.300">
    <property type="entry name" value="P-loop containing nucleotide triphosphate hydrolases"/>
    <property type="match status" value="1"/>
</dbReference>
<sequence>MNTRDPAEFYSELQSEVGRVLVGNTDVVEGLAIALLTRSHVLLEGVPGVAKTTVANLFARASGLDVNRIQMTPDILPADITGTHIYREATGEFELHRGPVFANVLIADEINRATPKSQSALLEAMQERSVTIEGDTLELPDPFLVVATQNPIEMVGTFELPEAQRDRFQQRLVMDLPERDEERQILDEFDEQPTLGPEVVEAITSPDELRSYRERLDDVYVAPPVKEYVLDLIAASRDHPDVRHGTSPRASLALLNASKARALLRDRSYVIPDDVKGLAHQVIAHRLILHTDAELSEATESDVVADLLERVDPPGSVSLDRHNGLDAGERVVEPME</sequence>
<dbReference type="SUPFAM" id="SSF52540">
    <property type="entry name" value="P-loop containing nucleoside triphosphate hydrolases"/>
    <property type="match status" value="1"/>
</dbReference>
<feature type="compositionally biased region" description="Basic and acidic residues" evidence="1">
    <location>
        <begin position="319"/>
        <end position="336"/>
    </location>
</feature>
<protein>
    <submittedName>
        <fullName evidence="3">AAA family ATPase</fullName>
    </submittedName>
</protein>
<dbReference type="Proteomes" id="UP001596547">
    <property type="component" value="Unassembled WGS sequence"/>
</dbReference>
<feature type="domain" description="AAA+ ATPase" evidence="2">
    <location>
        <begin position="37"/>
        <end position="178"/>
    </location>
</feature>
<dbReference type="SMART" id="SM00382">
    <property type="entry name" value="AAA"/>
    <property type="match status" value="1"/>
</dbReference>
<name>A0ABD6A7Z5_9EURY</name>
<dbReference type="Pfam" id="PF07726">
    <property type="entry name" value="AAA_3"/>
    <property type="match status" value="1"/>
</dbReference>
<reference evidence="3 4" key="1">
    <citation type="journal article" date="2019" name="Int. J. Syst. Evol. Microbiol.">
        <title>The Global Catalogue of Microorganisms (GCM) 10K type strain sequencing project: providing services to taxonomists for standard genome sequencing and annotation.</title>
        <authorList>
            <consortium name="The Broad Institute Genomics Platform"/>
            <consortium name="The Broad Institute Genome Sequencing Center for Infectious Disease"/>
            <person name="Wu L."/>
            <person name="Ma J."/>
        </authorList>
    </citation>
    <scope>NUCLEOTIDE SEQUENCE [LARGE SCALE GENOMIC DNA]</scope>
    <source>
        <strain evidence="3 4">PSR21</strain>
    </source>
</reference>
<evidence type="ECO:0000313" key="3">
    <source>
        <dbReference type="EMBL" id="MFC7316517.1"/>
    </source>
</evidence>
<dbReference type="PIRSF" id="PIRSF002849">
    <property type="entry name" value="AAA_ATPase_chaperone_MoxR_prd"/>
    <property type="match status" value="1"/>
</dbReference>
<evidence type="ECO:0000259" key="2">
    <source>
        <dbReference type="SMART" id="SM00382"/>
    </source>
</evidence>
<dbReference type="GeneID" id="79316843"/>
<dbReference type="AlphaFoldDB" id="A0ABD6A7Z5"/>
<keyword evidence="4" id="KW-1185">Reference proteome</keyword>
<accession>A0ABD6A7Z5</accession>
<feature type="region of interest" description="Disordered" evidence="1">
    <location>
        <begin position="315"/>
        <end position="336"/>
    </location>
</feature>
<organism evidence="3 4">
    <name type="scientific">Halomarina halobia</name>
    <dbReference type="NCBI Taxonomy" id="3033386"/>
    <lineage>
        <taxon>Archaea</taxon>
        <taxon>Methanobacteriati</taxon>
        <taxon>Methanobacteriota</taxon>
        <taxon>Stenosarchaea group</taxon>
        <taxon>Halobacteria</taxon>
        <taxon>Halobacteriales</taxon>
        <taxon>Natronomonadaceae</taxon>
        <taxon>Halomarina</taxon>
    </lineage>
</organism>
<gene>
    <name evidence="3" type="ORF">ACFQPE_06850</name>
</gene>
<dbReference type="CDD" id="cd00009">
    <property type="entry name" value="AAA"/>
    <property type="match status" value="1"/>
</dbReference>
<evidence type="ECO:0000256" key="1">
    <source>
        <dbReference type="SAM" id="MobiDB-lite"/>
    </source>
</evidence>
<dbReference type="EMBL" id="JBHTBF010000002">
    <property type="protein sequence ID" value="MFC7316517.1"/>
    <property type="molecule type" value="Genomic_DNA"/>
</dbReference>
<dbReference type="InterPro" id="IPR041628">
    <property type="entry name" value="ChlI/MoxR_AAA_lid"/>
</dbReference>
<evidence type="ECO:0000313" key="4">
    <source>
        <dbReference type="Proteomes" id="UP001596547"/>
    </source>
</evidence>
<dbReference type="InterPro" id="IPR003593">
    <property type="entry name" value="AAA+_ATPase"/>
</dbReference>
<dbReference type="InterPro" id="IPR027417">
    <property type="entry name" value="P-loop_NTPase"/>
</dbReference>